<name>A0A423WUM9_9PEZI</name>
<evidence type="ECO:0000313" key="2">
    <source>
        <dbReference type="EMBL" id="ROW07277.1"/>
    </source>
</evidence>
<protein>
    <recommendedName>
        <fullName evidence="4">Myb-like domain-containing protein</fullName>
    </recommendedName>
</protein>
<evidence type="ECO:0008006" key="4">
    <source>
        <dbReference type="Google" id="ProtNLM"/>
    </source>
</evidence>
<gene>
    <name evidence="2" type="ORF">VMCG_03840</name>
</gene>
<dbReference type="OrthoDB" id="10509882at2759"/>
<feature type="region of interest" description="Disordered" evidence="1">
    <location>
        <begin position="1"/>
        <end position="62"/>
    </location>
</feature>
<proteinExistence type="predicted"/>
<evidence type="ECO:0000256" key="1">
    <source>
        <dbReference type="SAM" id="MobiDB-lite"/>
    </source>
</evidence>
<comment type="caution">
    <text evidence="2">The sequence shown here is derived from an EMBL/GenBank/DDBJ whole genome shotgun (WGS) entry which is preliminary data.</text>
</comment>
<organism evidence="2 3">
    <name type="scientific">Cytospora schulzeri</name>
    <dbReference type="NCBI Taxonomy" id="448051"/>
    <lineage>
        <taxon>Eukaryota</taxon>
        <taxon>Fungi</taxon>
        <taxon>Dikarya</taxon>
        <taxon>Ascomycota</taxon>
        <taxon>Pezizomycotina</taxon>
        <taxon>Sordariomycetes</taxon>
        <taxon>Sordariomycetidae</taxon>
        <taxon>Diaporthales</taxon>
        <taxon>Cytosporaceae</taxon>
        <taxon>Cytospora</taxon>
    </lineage>
</organism>
<reference evidence="2 3" key="1">
    <citation type="submission" date="2015-09" db="EMBL/GenBank/DDBJ databases">
        <title>Host preference determinants of Valsa canker pathogens revealed by comparative genomics.</title>
        <authorList>
            <person name="Yin Z."/>
            <person name="Huang L."/>
        </authorList>
    </citation>
    <scope>NUCLEOTIDE SEQUENCE [LARGE SCALE GENOMIC DNA]</scope>
    <source>
        <strain evidence="2 3">03-1</strain>
    </source>
</reference>
<accession>A0A423WUM9</accession>
<feature type="compositionally biased region" description="Low complexity" evidence="1">
    <location>
        <begin position="119"/>
        <end position="141"/>
    </location>
</feature>
<feature type="region of interest" description="Disordered" evidence="1">
    <location>
        <begin position="99"/>
        <end position="141"/>
    </location>
</feature>
<feature type="compositionally biased region" description="Basic and acidic residues" evidence="1">
    <location>
        <begin position="99"/>
        <end position="114"/>
    </location>
</feature>
<evidence type="ECO:0000313" key="3">
    <source>
        <dbReference type="Proteomes" id="UP000283895"/>
    </source>
</evidence>
<sequence>MEPPKTPPTSQESPAINAMEPRKRRPDGRMPLPNSRPKTSITKANPHAKASHRHHKYWSKEDDDKLREHLSGEMTPRAIAALLNRSYYSVIGRMRRLEEARAQKEAKFHNEAADGKGGSESTQGTSSSSKVTTFSSRLEQS</sequence>
<dbReference type="Proteomes" id="UP000283895">
    <property type="component" value="Unassembled WGS sequence"/>
</dbReference>
<keyword evidence="3" id="KW-1185">Reference proteome</keyword>
<dbReference type="AlphaFoldDB" id="A0A423WUM9"/>
<dbReference type="EMBL" id="LKEA01000008">
    <property type="protein sequence ID" value="ROW07277.1"/>
    <property type="molecule type" value="Genomic_DNA"/>
</dbReference>